<comment type="caution">
    <text evidence="6">The sequence shown here is derived from an EMBL/GenBank/DDBJ whole genome shotgun (WGS) entry which is preliminary data.</text>
</comment>
<evidence type="ECO:0000256" key="4">
    <source>
        <dbReference type="SAM" id="MobiDB-lite"/>
    </source>
</evidence>
<dbReference type="PANTHER" id="PTHR46796">
    <property type="entry name" value="HTH-TYPE TRANSCRIPTIONAL ACTIVATOR RHAS-RELATED"/>
    <property type="match status" value="1"/>
</dbReference>
<accession>A0A225SMW4</accession>
<dbReference type="InterPro" id="IPR050204">
    <property type="entry name" value="AraC_XylS_family_regulators"/>
</dbReference>
<dbReference type="InterPro" id="IPR032783">
    <property type="entry name" value="AraC_lig"/>
</dbReference>
<evidence type="ECO:0000256" key="2">
    <source>
        <dbReference type="ARBA" id="ARBA00023125"/>
    </source>
</evidence>
<dbReference type="InterPro" id="IPR009057">
    <property type="entry name" value="Homeodomain-like_sf"/>
</dbReference>
<dbReference type="PANTHER" id="PTHR46796:SF7">
    <property type="entry name" value="ARAC FAMILY TRANSCRIPTIONAL REGULATOR"/>
    <property type="match status" value="1"/>
</dbReference>
<dbReference type="AlphaFoldDB" id="A0A225SMW4"/>
<organism evidence="6 7">
    <name type="scientific">Herbaspirillum aquaticum</name>
    <dbReference type="NCBI Taxonomy" id="568783"/>
    <lineage>
        <taxon>Bacteria</taxon>
        <taxon>Pseudomonadati</taxon>
        <taxon>Pseudomonadota</taxon>
        <taxon>Betaproteobacteria</taxon>
        <taxon>Burkholderiales</taxon>
        <taxon>Oxalobacteraceae</taxon>
        <taxon>Herbaspirillum</taxon>
    </lineage>
</organism>
<dbReference type="SUPFAM" id="SSF46689">
    <property type="entry name" value="Homeodomain-like"/>
    <property type="match status" value="2"/>
</dbReference>
<gene>
    <name evidence="6" type="ORF">CEJ45_22995</name>
</gene>
<keyword evidence="3" id="KW-0804">Transcription</keyword>
<proteinExistence type="predicted"/>
<dbReference type="PROSITE" id="PS01124">
    <property type="entry name" value="HTH_ARAC_FAMILY_2"/>
    <property type="match status" value="1"/>
</dbReference>
<dbReference type="GO" id="GO:0043565">
    <property type="term" value="F:sequence-specific DNA binding"/>
    <property type="evidence" value="ECO:0007669"/>
    <property type="project" value="InterPro"/>
</dbReference>
<dbReference type="EMBL" id="NJGV01000030">
    <property type="protein sequence ID" value="OWY32048.1"/>
    <property type="molecule type" value="Genomic_DNA"/>
</dbReference>
<sequence length="334" mass="35198">MDALSRLLSLHPVRAALDIRCRFGQPWNLPHAALPAGVAPYHFILEGRAQLRLAAGEPLLLEAGDLVVLTRGAAHDLFIAPIGEAIAARPGVTAAPVQLNVNDEEAGGAQPLSDFLCGQFHFDAPHSNALVQALPEVLLVRGRLLPPGDGLHTLATLLRNECGGADGRGELRAGAQAVVAGLAAALFGLAVRAWLAQGGPQPGLLALLAHPGLQAAMQAMLDAPQQEWTLPRLATLCHMSRATFVRRFQEVGGTTPGELLQQLRMARAAQLLSYSKMGTAQIGEAVGYQSEAAFNRVFKKFSGMGPGAYRRKGRLEQGQGPAPEEGVQEPAISG</sequence>
<feature type="domain" description="HTH araC/xylS-type" evidence="5">
    <location>
        <begin position="214"/>
        <end position="312"/>
    </location>
</feature>
<dbReference type="RefSeq" id="WP_088757361.1">
    <property type="nucleotide sequence ID" value="NZ_NJGV01000030.1"/>
</dbReference>
<dbReference type="Pfam" id="PF12833">
    <property type="entry name" value="HTH_18"/>
    <property type="match status" value="1"/>
</dbReference>
<dbReference type="Proteomes" id="UP000214747">
    <property type="component" value="Unassembled WGS sequence"/>
</dbReference>
<reference evidence="6 7" key="1">
    <citation type="journal article" date="2010" name="Int. J. Syst. Evol. Microbiol.">
        <title>Reclassification of Herbaspirillum putei as a later heterotypic synonym of Herbaspirillum huttiense, with the description of H. huttiense subsp. huttiense subsp. nov. and H. huttiense subsp. putei subsp. nov., comb. nov., and description of Herbaspirillum aquaticum sp. nov.</title>
        <authorList>
            <person name="Dobritsa A.P."/>
            <person name="Reddy M.C."/>
            <person name="Samadpour M."/>
        </authorList>
    </citation>
    <scope>NUCLEOTIDE SEQUENCE [LARGE SCALE GENOMIC DNA]</scope>
    <source>
        <strain evidence="6 7">IEH 4430</strain>
    </source>
</reference>
<dbReference type="Pfam" id="PF12852">
    <property type="entry name" value="Cupin_6"/>
    <property type="match status" value="1"/>
</dbReference>
<keyword evidence="7" id="KW-1185">Reference proteome</keyword>
<dbReference type="GO" id="GO:0003700">
    <property type="term" value="F:DNA-binding transcription factor activity"/>
    <property type="evidence" value="ECO:0007669"/>
    <property type="project" value="InterPro"/>
</dbReference>
<dbReference type="InterPro" id="IPR018060">
    <property type="entry name" value="HTH_AraC"/>
</dbReference>
<dbReference type="Gene3D" id="1.10.10.60">
    <property type="entry name" value="Homeodomain-like"/>
    <property type="match status" value="2"/>
</dbReference>
<dbReference type="SMART" id="SM00342">
    <property type="entry name" value="HTH_ARAC"/>
    <property type="match status" value="1"/>
</dbReference>
<keyword evidence="1" id="KW-0805">Transcription regulation</keyword>
<keyword evidence="2" id="KW-0238">DNA-binding</keyword>
<evidence type="ECO:0000313" key="6">
    <source>
        <dbReference type="EMBL" id="OWY32048.1"/>
    </source>
</evidence>
<evidence type="ECO:0000313" key="7">
    <source>
        <dbReference type="Proteomes" id="UP000214747"/>
    </source>
</evidence>
<protein>
    <submittedName>
        <fullName evidence="6">AraC family transcriptional regulator</fullName>
    </submittedName>
</protein>
<evidence type="ECO:0000259" key="5">
    <source>
        <dbReference type="PROSITE" id="PS01124"/>
    </source>
</evidence>
<name>A0A225SMW4_9BURK</name>
<evidence type="ECO:0000256" key="1">
    <source>
        <dbReference type="ARBA" id="ARBA00023015"/>
    </source>
</evidence>
<feature type="region of interest" description="Disordered" evidence="4">
    <location>
        <begin position="309"/>
        <end position="334"/>
    </location>
</feature>
<evidence type="ECO:0000256" key="3">
    <source>
        <dbReference type="ARBA" id="ARBA00023163"/>
    </source>
</evidence>